<reference evidence="8 9" key="1">
    <citation type="submission" date="2019-09" db="EMBL/GenBank/DDBJ databases">
        <title>Serinicoccus pratensis sp. nov., isolated from meadow soil.</title>
        <authorList>
            <person name="Zhang W."/>
        </authorList>
    </citation>
    <scope>NUCLEOTIDE SEQUENCE [LARGE SCALE GENOMIC DNA]</scope>
    <source>
        <strain evidence="8 9">W204</strain>
    </source>
</reference>
<dbReference type="Pfam" id="PF12823">
    <property type="entry name" value="DUF3817"/>
    <property type="match status" value="1"/>
</dbReference>
<accession>A0A5J6V806</accession>
<evidence type="ECO:0000256" key="1">
    <source>
        <dbReference type="ARBA" id="ARBA00004651"/>
    </source>
</evidence>
<organism evidence="8 9">
    <name type="scientific">Ornithinimicrobium pratense</name>
    <dbReference type="NCBI Taxonomy" id="2593973"/>
    <lineage>
        <taxon>Bacteria</taxon>
        <taxon>Bacillati</taxon>
        <taxon>Actinomycetota</taxon>
        <taxon>Actinomycetes</taxon>
        <taxon>Micrococcales</taxon>
        <taxon>Ornithinimicrobiaceae</taxon>
        <taxon>Ornithinimicrobium</taxon>
    </lineage>
</organism>
<keyword evidence="2" id="KW-1003">Cell membrane</keyword>
<dbReference type="PANTHER" id="PTHR40077:SF2">
    <property type="entry name" value="MEMBRANE PROTEIN"/>
    <property type="match status" value="1"/>
</dbReference>
<evidence type="ECO:0000256" key="5">
    <source>
        <dbReference type="ARBA" id="ARBA00023136"/>
    </source>
</evidence>
<gene>
    <name evidence="8" type="ORF">FY030_10875</name>
</gene>
<dbReference type="OrthoDB" id="9342687at2"/>
<evidence type="ECO:0000313" key="9">
    <source>
        <dbReference type="Proteomes" id="UP000326546"/>
    </source>
</evidence>
<keyword evidence="3 6" id="KW-0812">Transmembrane</keyword>
<dbReference type="RefSeq" id="WP_158061525.1">
    <property type="nucleotide sequence ID" value="NZ_CP044427.1"/>
</dbReference>
<dbReference type="GO" id="GO:0005886">
    <property type="term" value="C:plasma membrane"/>
    <property type="evidence" value="ECO:0007669"/>
    <property type="project" value="UniProtKB-SubCell"/>
</dbReference>
<protein>
    <submittedName>
        <fullName evidence="8">DUF3817 domain-containing protein</fullName>
    </submittedName>
</protein>
<evidence type="ECO:0000259" key="7">
    <source>
        <dbReference type="Pfam" id="PF12823"/>
    </source>
</evidence>
<evidence type="ECO:0000256" key="3">
    <source>
        <dbReference type="ARBA" id="ARBA00022692"/>
    </source>
</evidence>
<dbReference type="InterPro" id="IPR023845">
    <property type="entry name" value="DUF3817_TM"/>
</dbReference>
<evidence type="ECO:0000256" key="4">
    <source>
        <dbReference type="ARBA" id="ARBA00022989"/>
    </source>
</evidence>
<dbReference type="Proteomes" id="UP000326546">
    <property type="component" value="Chromosome"/>
</dbReference>
<feature type="domain" description="DUF3817" evidence="7">
    <location>
        <begin position="7"/>
        <end position="92"/>
    </location>
</feature>
<dbReference type="EMBL" id="CP044427">
    <property type="protein sequence ID" value="QFG69142.1"/>
    <property type="molecule type" value="Genomic_DNA"/>
</dbReference>
<name>A0A5J6V806_9MICO</name>
<comment type="subcellular location">
    <subcellularLocation>
        <location evidence="1">Cell membrane</location>
        <topology evidence="1">Multi-pass membrane protein</topology>
    </subcellularLocation>
</comment>
<dbReference type="KEGG" id="serw:FY030_10875"/>
<proteinExistence type="predicted"/>
<sequence length="111" mass="12659">MTPRAKLTFFRVMAFLVGVFLLILATHMVLYYGFDNDVLAWWPAPHGWFYMIYIAATAVLGFELRWGLGKMVGVMLAGCVPFLSFWVEHKVSQQAKGQIEERERSADKVAV</sequence>
<keyword evidence="5 6" id="KW-0472">Membrane</keyword>
<feature type="transmembrane region" description="Helical" evidence="6">
    <location>
        <begin position="46"/>
        <end position="64"/>
    </location>
</feature>
<dbReference type="AlphaFoldDB" id="A0A5J6V806"/>
<dbReference type="PANTHER" id="PTHR40077">
    <property type="entry name" value="MEMBRANE PROTEIN-RELATED"/>
    <property type="match status" value="1"/>
</dbReference>
<evidence type="ECO:0000256" key="2">
    <source>
        <dbReference type="ARBA" id="ARBA00022475"/>
    </source>
</evidence>
<evidence type="ECO:0000313" key="8">
    <source>
        <dbReference type="EMBL" id="QFG69142.1"/>
    </source>
</evidence>
<keyword evidence="4 6" id="KW-1133">Transmembrane helix</keyword>
<keyword evidence="9" id="KW-1185">Reference proteome</keyword>
<dbReference type="NCBIfam" id="TIGR03954">
    <property type="entry name" value="integ_memb_HG"/>
    <property type="match status" value="1"/>
</dbReference>
<evidence type="ECO:0000256" key="6">
    <source>
        <dbReference type="SAM" id="Phobius"/>
    </source>
</evidence>
<feature type="transmembrane region" description="Helical" evidence="6">
    <location>
        <begin position="12"/>
        <end position="34"/>
    </location>
</feature>